<dbReference type="OMA" id="MMIPNIR"/>
<reference evidence="10" key="1">
    <citation type="submission" date="2020-12" db="UniProtKB">
        <authorList>
            <consortium name="WormBaseParasite"/>
        </authorList>
    </citation>
    <scope>IDENTIFICATION</scope>
    <source>
        <strain evidence="10">MHco3</strain>
    </source>
</reference>
<dbReference type="AlphaFoldDB" id="A0A7I5EBY2"/>
<feature type="transmembrane region" description="Helical" evidence="8">
    <location>
        <begin position="68"/>
        <end position="90"/>
    </location>
</feature>
<dbReference type="GO" id="GO:0005890">
    <property type="term" value="C:sodium:potassium-exchanging ATPase complex"/>
    <property type="evidence" value="ECO:0007669"/>
    <property type="project" value="InterPro"/>
</dbReference>
<comment type="similarity">
    <text evidence="2">Belongs to the X(+)/potassium ATPases subunit beta family.</text>
</comment>
<dbReference type="Proteomes" id="UP000025227">
    <property type="component" value="Unplaced"/>
</dbReference>
<dbReference type="GO" id="GO:0036376">
    <property type="term" value="P:sodium ion export across plasma membrane"/>
    <property type="evidence" value="ECO:0007669"/>
    <property type="project" value="TreeGrafter"/>
</dbReference>
<name>A0A7I5EBY2_HAECO</name>
<evidence type="ECO:0000313" key="9">
    <source>
        <dbReference type="Proteomes" id="UP000025227"/>
    </source>
</evidence>
<dbReference type="Pfam" id="PF00287">
    <property type="entry name" value="Na_K-ATPase"/>
    <property type="match status" value="1"/>
</dbReference>
<evidence type="ECO:0000256" key="1">
    <source>
        <dbReference type="ARBA" id="ARBA00004606"/>
    </source>
</evidence>
<dbReference type="WBParaSite" id="HCON_00130730-00001">
    <property type="protein sequence ID" value="HCON_00130730-00001"/>
    <property type="gene ID" value="HCON_00130730"/>
</dbReference>
<evidence type="ECO:0000313" key="10">
    <source>
        <dbReference type="WBParaSite" id="HCON_00130730-00001"/>
    </source>
</evidence>
<dbReference type="GO" id="GO:1990573">
    <property type="term" value="P:potassium ion import across plasma membrane"/>
    <property type="evidence" value="ECO:0007669"/>
    <property type="project" value="TreeGrafter"/>
</dbReference>
<dbReference type="GO" id="GO:0006883">
    <property type="term" value="P:intracellular sodium ion homeostasis"/>
    <property type="evidence" value="ECO:0007669"/>
    <property type="project" value="TreeGrafter"/>
</dbReference>
<proteinExistence type="inferred from homology"/>
<evidence type="ECO:0000256" key="8">
    <source>
        <dbReference type="SAM" id="Phobius"/>
    </source>
</evidence>
<dbReference type="InterPro" id="IPR038702">
    <property type="entry name" value="Na/K_ATPase_sub_beta_sf"/>
</dbReference>
<dbReference type="GO" id="GO:0030007">
    <property type="term" value="P:intracellular potassium ion homeostasis"/>
    <property type="evidence" value="ECO:0007669"/>
    <property type="project" value="TreeGrafter"/>
</dbReference>
<protein>
    <submittedName>
        <fullName evidence="10">Sodium/potassium-transporting ATPase subunit beta</fullName>
    </submittedName>
</protein>
<dbReference type="PANTHER" id="PTHR11523:SF28">
    <property type="entry name" value="NA_K-ATPASE BETA SUBUNIT ISOFORM 4-RELATED"/>
    <property type="match status" value="1"/>
</dbReference>
<dbReference type="PANTHER" id="PTHR11523">
    <property type="entry name" value="SODIUM/POTASSIUM-DEPENDENT ATPASE BETA SUBUNIT"/>
    <property type="match status" value="1"/>
</dbReference>
<sequence>SGQACSMSLVSYTAVPDNHQESCEEPAVNTARCDDRDLIAEESVRGSSIPIAFREILIDLNLRRNQRIFCIGTSLLLSAIFLLLFVFMLICFNHVMNKLTLQQYQNNQGLHMIPDYDTRTGNGILSLARDKVAKERYVEIIQDYIEAYNKEQLSRANFTKDCTPLEKPAHAWCRFPLDIFDAEGCSARNRYGFDNGEPCFLFELKLQSTWTPIFNRPNVTVLPLKCDAYDQMSLRRNTEVKIISALGHSTQSGFPVNKIPSRAISDSDGRDVSDENGETLHDQPALAFMKIRLGRSIHTTVRCSLSHSTSDISVLNLASLPGNRVVNFELFYPYVQ</sequence>
<keyword evidence="6 8" id="KW-0472">Membrane</keyword>
<keyword evidence="9" id="KW-1185">Reference proteome</keyword>
<feature type="compositionally biased region" description="Basic and acidic residues" evidence="7">
    <location>
        <begin position="265"/>
        <end position="278"/>
    </location>
</feature>
<dbReference type="OrthoDB" id="5912413at2759"/>
<accession>A0A7I5EBY2</accession>
<evidence type="ECO:0000256" key="2">
    <source>
        <dbReference type="ARBA" id="ARBA00005876"/>
    </source>
</evidence>
<dbReference type="InterPro" id="IPR000402">
    <property type="entry name" value="Na/K_ATPase_sub_beta"/>
</dbReference>
<evidence type="ECO:0000256" key="3">
    <source>
        <dbReference type="ARBA" id="ARBA00022692"/>
    </source>
</evidence>
<comment type="subcellular location">
    <subcellularLocation>
        <location evidence="1">Membrane</location>
        <topology evidence="1">Single-pass type II membrane protein</topology>
    </subcellularLocation>
</comment>
<evidence type="ECO:0000256" key="7">
    <source>
        <dbReference type="SAM" id="MobiDB-lite"/>
    </source>
</evidence>
<evidence type="ECO:0000256" key="6">
    <source>
        <dbReference type="ARBA" id="ARBA00023136"/>
    </source>
</evidence>
<evidence type="ECO:0000256" key="4">
    <source>
        <dbReference type="ARBA" id="ARBA00022968"/>
    </source>
</evidence>
<keyword evidence="4" id="KW-0735">Signal-anchor</keyword>
<dbReference type="Gene3D" id="2.60.40.1660">
    <property type="entry name" value="Na, k-atpase alpha subunit"/>
    <property type="match status" value="1"/>
</dbReference>
<keyword evidence="5 8" id="KW-1133">Transmembrane helix</keyword>
<keyword evidence="3 8" id="KW-0812">Transmembrane</keyword>
<evidence type="ECO:0000256" key="5">
    <source>
        <dbReference type="ARBA" id="ARBA00022989"/>
    </source>
</evidence>
<feature type="region of interest" description="Disordered" evidence="7">
    <location>
        <begin position="259"/>
        <end position="278"/>
    </location>
</feature>
<dbReference type="GO" id="GO:0001671">
    <property type="term" value="F:ATPase activator activity"/>
    <property type="evidence" value="ECO:0007669"/>
    <property type="project" value="TreeGrafter"/>
</dbReference>
<organism evidence="9 10">
    <name type="scientific">Haemonchus contortus</name>
    <name type="common">Barber pole worm</name>
    <dbReference type="NCBI Taxonomy" id="6289"/>
    <lineage>
        <taxon>Eukaryota</taxon>
        <taxon>Metazoa</taxon>
        <taxon>Ecdysozoa</taxon>
        <taxon>Nematoda</taxon>
        <taxon>Chromadorea</taxon>
        <taxon>Rhabditida</taxon>
        <taxon>Rhabditina</taxon>
        <taxon>Rhabditomorpha</taxon>
        <taxon>Strongyloidea</taxon>
        <taxon>Trichostrongylidae</taxon>
        <taxon>Haemonchus</taxon>
    </lineage>
</organism>